<reference evidence="1" key="1">
    <citation type="submission" date="2024-09" db="EMBL/GenBank/DDBJ databases">
        <title>Draft Genome Sequences of Neofusicoccum parvum.</title>
        <authorList>
            <person name="Ashida A."/>
            <person name="Camagna M."/>
            <person name="Tanaka A."/>
            <person name="Takemoto D."/>
        </authorList>
    </citation>
    <scope>NUCLEOTIDE SEQUENCE</scope>
    <source>
        <strain evidence="1">PPO83</strain>
    </source>
</reference>
<evidence type="ECO:0000313" key="2">
    <source>
        <dbReference type="Proteomes" id="UP001165186"/>
    </source>
</evidence>
<protein>
    <submittedName>
        <fullName evidence="1">Uncharacterized protein</fullName>
    </submittedName>
</protein>
<dbReference type="Proteomes" id="UP001165186">
    <property type="component" value="Unassembled WGS sequence"/>
</dbReference>
<sequence length="214" mass="23565">MTSRSPADLTTTFTTTVSVALPPGTARQDAVRLLHDHALVIELGPLLARYARVEDDDPGSERAQGSPPPPPGVDRYTITEKLAYLPWGLWDGELDVRAEFVDTADGVRTTARAPLGFVGVGEWVVKDGEGGGLVLEETVRSTCPVGMRWFVEGTMRRSHETLLARFVERLKEKKESGISIQSLDLDKLMCIDLCTEQGVPRYVASDYTGDYREL</sequence>
<accession>A0ACB5RS00</accession>
<proteinExistence type="predicted"/>
<name>A0ACB5RS00_9PEZI</name>
<evidence type="ECO:0000313" key="1">
    <source>
        <dbReference type="EMBL" id="GME23271.1"/>
    </source>
</evidence>
<organism evidence="1 2">
    <name type="scientific">Neofusicoccum parvum</name>
    <dbReference type="NCBI Taxonomy" id="310453"/>
    <lineage>
        <taxon>Eukaryota</taxon>
        <taxon>Fungi</taxon>
        <taxon>Dikarya</taxon>
        <taxon>Ascomycota</taxon>
        <taxon>Pezizomycotina</taxon>
        <taxon>Dothideomycetes</taxon>
        <taxon>Dothideomycetes incertae sedis</taxon>
        <taxon>Botryosphaeriales</taxon>
        <taxon>Botryosphaeriaceae</taxon>
        <taxon>Neofusicoccum</taxon>
    </lineage>
</organism>
<gene>
    <name evidence="1" type="primary">g5761</name>
    <name evidence="1" type="ORF">NpPPO83_00005761</name>
</gene>
<keyword evidence="2" id="KW-1185">Reference proteome</keyword>
<dbReference type="EMBL" id="BSXG01000006">
    <property type="protein sequence ID" value="GME23271.1"/>
    <property type="molecule type" value="Genomic_DNA"/>
</dbReference>
<comment type="caution">
    <text evidence="1">The sequence shown here is derived from an EMBL/GenBank/DDBJ whole genome shotgun (WGS) entry which is preliminary data.</text>
</comment>